<gene>
    <name evidence="2" type="ORF">BCT23_12610</name>
</gene>
<reference evidence="3" key="1">
    <citation type="submission" date="2016-07" db="EMBL/GenBank/DDBJ databases">
        <title>Nontailed viruses are major unrecognized killers of bacteria in the ocean.</title>
        <authorList>
            <person name="Kauffman K."/>
            <person name="Hussain F."/>
            <person name="Yang J."/>
            <person name="Arevalo P."/>
            <person name="Brown J."/>
            <person name="Cutler M."/>
            <person name="Kelly L."/>
            <person name="Polz M.F."/>
        </authorList>
    </citation>
    <scope>NUCLEOTIDE SEQUENCE [LARGE SCALE GENOMIC DNA]</scope>
    <source>
        <strain evidence="3">10N.261.45.A10</strain>
    </source>
</reference>
<feature type="transmembrane region" description="Helical" evidence="1">
    <location>
        <begin position="195"/>
        <end position="211"/>
    </location>
</feature>
<keyword evidence="1" id="KW-0812">Transmembrane</keyword>
<feature type="transmembrane region" description="Helical" evidence="1">
    <location>
        <begin position="300"/>
        <end position="321"/>
    </location>
</feature>
<keyword evidence="1" id="KW-1133">Transmembrane helix</keyword>
<feature type="transmembrane region" description="Helical" evidence="1">
    <location>
        <begin position="30"/>
        <end position="50"/>
    </location>
</feature>
<feature type="transmembrane region" description="Helical" evidence="1">
    <location>
        <begin position="115"/>
        <end position="134"/>
    </location>
</feature>
<keyword evidence="1" id="KW-0472">Membrane</keyword>
<dbReference type="AlphaFoldDB" id="A0A2N7LDL6"/>
<feature type="transmembrane region" description="Helical" evidence="1">
    <location>
        <begin position="146"/>
        <end position="164"/>
    </location>
</feature>
<dbReference type="Proteomes" id="UP000235387">
    <property type="component" value="Unassembled WGS sequence"/>
</dbReference>
<accession>A0A2N7LDL6</accession>
<feature type="transmembrane region" description="Helical" evidence="1">
    <location>
        <begin position="62"/>
        <end position="82"/>
    </location>
</feature>
<evidence type="ECO:0008006" key="4">
    <source>
        <dbReference type="Google" id="ProtNLM"/>
    </source>
</evidence>
<feature type="transmembrane region" description="Helical" evidence="1">
    <location>
        <begin position="216"/>
        <end position="237"/>
    </location>
</feature>
<name>A0A2N7LDL6_9GAMM</name>
<evidence type="ECO:0000313" key="2">
    <source>
        <dbReference type="EMBL" id="PMN93494.1"/>
    </source>
</evidence>
<feature type="transmembrane region" description="Helical" evidence="1">
    <location>
        <begin position="7"/>
        <end position="24"/>
    </location>
</feature>
<sequence>MKVLKRVNVSDFFISFSAFLTLNLPTVKYFVKLEAFNVIPVLILMFVALIKGKVKIKYGRSLGLITLILVFFVSLLIYGIFSNKSFDLFYLTKYLVIVLNCVLVYFLFNKYCLEVFLKLNLYWGAGLALLYQLSMIDMNVINYLQLGHPVAASLIISIISLINFRSIRPFNITSSILIILVTMLCLLGLYGRSPLLFPIFVVVSYILAAAFRKNPLIGGGVSFFVLVFTVYIAEFLLDNLPPQIQYRLMDIDQNFAEEPRIITWLDAISHISINPFGYGPEASLHLLGYVPHNFLIESGISLGIIGMFLVLIIYAIILFSINISFAQETSHKVIACITLYYFFRYQIGGAIGSSYDLLILALVLVICSQKTLDINNKGCENDKVCS</sequence>
<dbReference type="EMBL" id="MDAL01000013">
    <property type="protein sequence ID" value="PMN93494.1"/>
    <property type="molecule type" value="Genomic_DNA"/>
</dbReference>
<evidence type="ECO:0000313" key="3">
    <source>
        <dbReference type="Proteomes" id="UP000235387"/>
    </source>
</evidence>
<feature type="transmembrane region" description="Helical" evidence="1">
    <location>
        <begin position="88"/>
        <end position="108"/>
    </location>
</feature>
<dbReference type="RefSeq" id="WP_102319551.1">
    <property type="nucleotide sequence ID" value="NZ_MCYQ01000079.1"/>
</dbReference>
<feature type="transmembrane region" description="Helical" evidence="1">
    <location>
        <begin position="171"/>
        <end position="189"/>
    </location>
</feature>
<organism evidence="2 3">
    <name type="scientific">Enterovibrio norvegicus</name>
    <dbReference type="NCBI Taxonomy" id="188144"/>
    <lineage>
        <taxon>Bacteria</taxon>
        <taxon>Pseudomonadati</taxon>
        <taxon>Pseudomonadota</taxon>
        <taxon>Gammaproteobacteria</taxon>
        <taxon>Vibrionales</taxon>
        <taxon>Vibrionaceae</taxon>
        <taxon>Enterovibrio</taxon>
    </lineage>
</organism>
<proteinExistence type="predicted"/>
<comment type="caution">
    <text evidence="2">The sequence shown here is derived from an EMBL/GenBank/DDBJ whole genome shotgun (WGS) entry which is preliminary data.</text>
</comment>
<protein>
    <recommendedName>
        <fullName evidence="4">O-antigen polymerase</fullName>
    </recommendedName>
</protein>
<evidence type="ECO:0000256" key="1">
    <source>
        <dbReference type="SAM" id="Phobius"/>
    </source>
</evidence>
<feature type="transmembrane region" description="Helical" evidence="1">
    <location>
        <begin position="342"/>
        <end position="366"/>
    </location>
</feature>